<proteinExistence type="inferred from homology"/>
<dbReference type="SUPFAM" id="SSF161098">
    <property type="entry name" value="MetI-like"/>
    <property type="match status" value="1"/>
</dbReference>
<keyword evidence="6" id="KW-0653">Protein transport</keyword>
<comment type="similarity">
    <text evidence="9">Belongs to the binding-protein-dependent transport system permease family. OppBC subfamily.</text>
</comment>
<dbReference type="Gene3D" id="1.10.3720.10">
    <property type="entry name" value="MetI-like"/>
    <property type="match status" value="1"/>
</dbReference>
<feature type="transmembrane region" description="Helical" evidence="10">
    <location>
        <begin position="293"/>
        <end position="315"/>
    </location>
</feature>
<dbReference type="PANTHER" id="PTHR43386">
    <property type="entry name" value="OLIGOPEPTIDE TRANSPORT SYSTEM PERMEASE PROTEIN APPC"/>
    <property type="match status" value="1"/>
</dbReference>
<evidence type="ECO:0000256" key="4">
    <source>
        <dbReference type="ARBA" id="ARBA00022692"/>
    </source>
</evidence>
<feature type="transmembrane region" description="Helical" evidence="10">
    <location>
        <begin position="231"/>
        <end position="258"/>
    </location>
</feature>
<feature type="domain" description="ABC transmembrane type-1" evidence="11">
    <location>
        <begin position="117"/>
        <end position="311"/>
    </location>
</feature>
<dbReference type="GO" id="GO:0015031">
    <property type="term" value="P:protein transport"/>
    <property type="evidence" value="ECO:0007669"/>
    <property type="project" value="UniProtKB-KW"/>
</dbReference>
<dbReference type="PROSITE" id="PS50928">
    <property type="entry name" value="ABC_TM1"/>
    <property type="match status" value="1"/>
</dbReference>
<comment type="subcellular location">
    <subcellularLocation>
        <location evidence="1 10">Cell membrane</location>
        <topology evidence="1 10">Multi-pass membrane protein</topology>
    </subcellularLocation>
</comment>
<dbReference type="CDD" id="cd06261">
    <property type="entry name" value="TM_PBP2"/>
    <property type="match status" value="1"/>
</dbReference>
<dbReference type="EMBL" id="CP024870">
    <property type="protein sequence ID" value="ATX70827.1"/>
    <property type="molecule type" value="Genomic_DNA"/>
</dbReference>
<feature type="transmembrane region" description="Helical" evidence="10">
    <location>
        <begin position="177"/>
        <end position="196"/>
    </location>
</feature>
<sequence length="324" mass="35756">MKTKQNAIIDINQLDKSMFEIVGTNIEAAERISTKPYSYWKSVFLRILKNPTFIISFTLLVVVVAMACSIGIGAYAVPVDSSFLNRNQAPSAEHWFGTGGFGEDLWTKVWIGTRTTLLFTLIVASIQICLGIIIGSIWGFYSRLDIMFIEITRFITLIPSLILWLVVIFLFGGNKSIAVITFAISITSWVGLASLIRVQIMLTKNTEYNIASKVLGTPGHKIIRKNIMPKILPIIIQTSSFAIPNAIAIDSLLAYYGFGFIAATSNKEASLGSILNELLSNTDWQTPGQRHLFVVPIAMVAGISLIFFLAGKVFADSLDPKTHR</sequence>
<dbReference type="OrthoDB" id="9797472at2"/>
<dbReference type="Pfam" id="PF00528">
    <property type="entry name" value="BPD_transp_1"/>
    <property type="match status" value="1"/>
</dbReference>
<reference evidence="12 13" key="1">
    <citation type="submission" date="2017-11" db="EMBL/GenBank/DDBJ databases">
        <title>Complete genome sequence of Spiroplasma clarkii CN-5 (DSM 19994).</title>
        <authorList>
            <person name="Tsai Y.-M."/>
            <person name="Chang A."/>
            <person name="Lo W.-S."/>
            <person name="Kuo C.-H."/>
        </authorList>
    </citation>
    <scope>NUCLEOTIDE SEQUENCE [LARGE SCALE GENOMIC DNA]</scope>
    <source>
        <strain evidence="12 13">CN-5</strain>
    </source>
</reference>
<keyword evidence="3" id="KW-1003">Cell membrane</keyword>
<dbReference type="AlphaFoldDB" id="A0A1Y0L0A9"/>
<keyword evidence="4 10" id="KW-0812">Transmembrane</keyword>
<evidence type="ECO:0000256" key="9">
    <source>
        <dbReference type="ARBA" id="ARBA00024202"/>
    </source>
</evidence>
<accession>A0A1Y0L0A9</accession>
<dbReference type="RefSeq" id="WP_100254386.1">
    <property type="nucleotide sequence ID" value="NZ_CP015819.1"/>
</dbReference>
<dbReference type="NCBIfam" id="NF043080">
    <property type="entry name" value="MMSYN1_0166"/>
    <property type="match status" value="1"/>
</dbReference>
<protein>
    <submittedName>
        <fullName evidence="12">Oligopeptide ABC transporter permease</fullName>
    </submittedName>
</protein>
<feature type="transmembrane region" description="Helical" evidence="10">
    <location>
        <begin position="153"/>
        <end position="171"/>
    </location>
</feature>
<evidence type="ECO:0000256" key="2">
    <source>
        <dbReference type="ARBA" id="ARBA00022448"/>
    </source>
</evidence>
<keyword evidence="13" id="KW-1185">Reference proteome</keyword>
<evidence type="ECO:0000256" key="1">
    <source>
        <dbReference type="ARBA" id="ARBA00004651"/>
    </source>
</evidence>
<dbReference type="GO" id="GO:0055085">
    <property type="term" value="P:transmembrane transport"/>
    <property type="evidence" value="ECO:0007669"/>
    <property type="project" value="InterPro"/>
</dbReference>
<gene>
    <name evidence="12" type="primary">oppC</name>
    <name evidence="12" type="ORF">SCLAR_v1c05080</name>
</gene>
<dbReference type="Proteomes" id="UP000231179">
    <property type="component" value="Chromosome"/>
</dbReference>
<keyword evidence="7 10" id="KW-1133">Transmembrane helix</keyword>
<evidence type="ECO:0000256" key="3">
    <source>
        <dbReference type="ARBA" id="ARBA00022475"/>
    </source>
</evidence>
<evidence type="ECO:0000256" key="10">
    <source>
        <dbReference type="RuleBase" id="RU363032"/>
    </source>
</evidence>
<evidence type="ECO:0000259" key="11">
    <source>
        <dbReference type="PROSITE" id="PS50928"/>
    </source>
</evidence>
<keyword evidence="5" id="KW-0571">Peptide transport</keyword>
<evidence type="ECO:0000256" key="5">
    <source>
        <dbReference type="ARBA" id="ARBA00022856"/>
    </source>
</evidence>
<dbReference type="InterPro" id="IPR035906">
    <property type="entry name" value="MetI-like_sf"/>
</dbReference>
<dbReference type="PANTHER" id="PTHR43386:SF24">
    <property type="entry name" value="OLIGOPEPTIDE TRANSPORT SYSTEM PERMEASE PROTEIN AMID"/>
    <property type="match status" value="1"/>
</dbReference>
<evidence type="ECO:0000256" key="6">
    <source>
        <dbReference type="ARBA" id="ARBA00022927"/>
    </source>
</evidence>
<keyword evidence="8 10" id="KW-0472">Membrane</keyword>
<evidence type="ECO:0000313" key="13">
    <source>
        <dbReference type="Proteomes" id="UP000231179"/>
    </source>
</evidence>
<keyword evidence="2 10" id="KW-0813">Transport</keyword>
<evidence type="ECO:0000256" key="8">
    <source>
        <dbReference type="ARBA" id="ARBA00023136"/>
    </source>
</evidence>
<dbReference type="InterPro" id="IPR000515">
    <property type="entry name" value="MetI-like"/>
</dbReference>
<dbReference type="KEGG" id="scla:SCLARK_00774"/>
<feature type="transmembrane region" description="Helical" evidence="10">
    <location>
        <begin position="117"/>
        <end position="141"/>
    </location>
</feature>
<evidence type="ECO:0000256" key="7">
    <source>
        <dbReference type="ARBA" id="ARBA00022989"/>
    </source>
</evidence>
<evidence type="ECO:0000313" key="12">
    <source>
        <dbReference type="EMBL" id="ATX70827.1"/>
    </source>
</evidence>
<dbReference type="GO" id="GO:0015833">
    <property type="term" value="P:peptide transport"/>
    <property type="evidence" value="ECO:0007669"/>
    <property type="project" value="UniProtKB-KW"/>
</dbReference>
<dbReference type="InterPro" id="IPR050366">
    <property type="entry name" value="BP-dependent_transpt_permease"/>
</dbReference>
<dbReference type="InterPro" id="IPR054864">
    <property type="entry name" value="OppC_permease"/>
</dbReference>
<feature type="transmembrane region" description="Helical" evidence="10">
    <location>
        <begin position="53"/>
        <end position="77"/>
    </location>
</feature>
<dbReference type="GO" id="GO:0005886">
    <property type="term" value="C:plasma membrane"/>
    <property type="evidence" value="ECO:0007669"/>
    <property type="project" value="UniProtKB-SubCell"/>
</dbReference>
<name>A0A1Y0L0A9_9MOLU</name>
<organism evidence="12 13">
    <name type="scientific">Spiroplasma clarkii</name>
    <dbReference type="NCBI Taxonomy" id="2139"/>
    <lineage>
        <taxon>Bacteria</taxon>
        <taxon>Bacillati</taxon>
        <taxon>Mycoplasmatota</taxon>
        <taxon>Mollicutes</taxon>
        <taxon>Entomoplasmatales</taxon>
        <taxon>Spiroplasmataceae</taxon>
        <taxon>Spiroplasma</taxon>
    </lineage>
</organism>